<gene>
    <name evidence="2" type="ORF">E5S67_04342</name>
</gene>
<dbReference type="InterPro" id="IPR010802">
    <property type="entry name" value="DUF1400"/>
</dbReference>
<reference evidence="2 3" key="1">
    <citation type="journal article" date="2020" name="Sci. Rep.">
        <title>A novel cyanobacterial geosmin producer, revising GeoA distribution and dispersion patterns in Bacteria.</title>
        <authorList>
            <person name="Churro C."/>
            <person name="Semedo-Aguiar A.P."/>
            <person name="Silva A.D."/>
            <person name="Pereira-Leal J.B."/>
            <person name="Leite R.B."/>
        </authorList>
    </citation>
    <scope>NUCLEOTIDE SEQUENCE [LARGE SCALE GENOMIC DNA]</scope>
    <source>
        <strain evidence="2 3">IPMA8</strain>
    </source>
</reference>
<evidence type="ECO:0000259" key="1">
    <source>
        <dbReference type="Pfam" id="PF07176"/>
    </source>
</evidence>
<evidence type="ECO:0000313" key="2">
    <source>
        <dbReference type="EMBL" id="NQE36577.1"/>
    </source>
</evidence>
<name>A0ABX2D1R9_9CYAN</name>
<evidence type="ECO:0000313" key="3">
    <source>
        <dbReference type="Proteomes" id="UP000702425"/>
    </source>
</evidence>
<proteinExistence type="predicted"/>
<dbReference type="Proteomes" id="UP000702425">
    <property type="component" value="Unassembled WGS sequence"/>
</dbReference>
<organism evidence="2 3">
    <name type="scientific">Microcoleus asticus IPMA8</name>
    <dbReference type="NCBI Taxonomy" id="2563858"/>
    <lineage>
        <taxon>Bacteria</taxon>
        <taxon>Bacillati</taxon>
        <taxon>Cyanobacteriota</taxon>
        <taxon>Cyanophyceae</taxon>
        <taxon>Oscillatoriophycideae</taxon>
        <taxon>Oscillatoriales</taxon>
        <taxon>Microcoleaceae</taxon>
        <taxon>Microcoleus</taxon>
        <taxon>Microcoleus asticus</taxon>
    </lineage>
</organism>
<accession>A0ABX2D1R9</accession>
<dbReference type="EMBL" id="SRRZ01000090">
    <property type="protein sequence ID" value="NQE36577.1"/>
    <property type="molecule type" value="Genomic_DNA"/>
</dbReference>
<dbReference type="Pfam" id="PF07176">
    <property type="entry name" value="DUF1400"/>
    <property type="match status" value="1"/>
</dbReference>
<keyword evidence="3" id="KW-1185">Reference proteome</keyword>
<protein>
    <recommendedName>
        <fullName evidence="1">DUF1400 domain-containing protein</fullName>
    </recommendedName>
</protein>
<feature type="domain" description="DUF1400" evidence="1">
    <location>
        <begin position="35"/>
        <end position="159"/>
    </location>
</feature>
<sequence length="197" mass="21587">MLGGFTVGRSFFKERWTLFLAAGAGIVFYSSAAAAAEKVVLKYSAIRMTLPVSELEIFAETGKMSPALEMLLGKAKKDPQAVRSSLNRPVKVSQSFLDRTLNSQVGEIILDEVGQVIRTPSGKANREALREALVLSATNDNEITLLEAMKNYPTPEVYVEGDRLVEAYGKLVALSEQLGGVSERLQDILNKIRLPRL</sequence>
<comment type="caution">
    <text evidence="2">The sequence shown here is derived from an EMBL/GenBank/DDBJ whole genome shotgun (WGS) entry which is preliminary data.</text>
</comment>